<evidence type="ECO:0000313" key="3">
    <source>
        <dbReference type="Proteomes" id="UP000230066"/>
    </source>
</evidence>
<dbReference type="EMBL" id="JXXN02008371">
    <property type="protein sequence ID" value="THD18826.1"/>
    <property type="molecule type" value="Genomic_DNA"/>
</dbReference>
<keyword evidence="1" id="KW-1133">Transmembrane helix</keyword>
<keyword evidence="3" id="KW-1185">Reference proteome</keyword>
<gene>
    <name evidence="2" type="ORF">D915_010550</name>
</gene>
<sequence>MSMNVDEAETLRRRRTQSLRRRTYVDTAKLSYTGHTRTGISLWIGQSMELMRRILLVHGVRGPTLLFAMLLSLLLIGGATFWPTVGLKVISGRSASLYGQLVSRIHFLWYLAIEQACYIGNSLAYFLTSIVGKMITILRKSVKRRGIST</sequence>
<dbReference type="Proteomes" id="UP000230066">
    <property type="component" value="Unassembled WGS sequence"/>
</dbReference>
<evidence type="ECO:0000256" key="1">
    <source>
        <dbReference type="SAM" id="Phobius"/>
    </source>
</evidence>
<name>A0A4E0QZB9_FASHE</name>
<keyword evidence="1" id="KW-0472">Membrane</keyword>
<reference evidence="2" key="1">
    <citation type="submission" date="2019-03" db="EMBL/GenBank/DDBJ databases">
        <title>Improved annotation for the trematode Fasciola hepatica.</title>
        <authorList>
            <person name="Choi Y.-J."/>
            <person name="Martin J."/>
            <person name="Mitreva M."/>
        </authorList>
    </citation>
    <scope>NUCLEOTIDE SEQUENCE [LARGE SCALE GENOMIC DNA]</scope>
</reference>
<organism evidence="2 3">
    <name type="scientific">Fasciola hepatica</name>
    <name type="common">Liver fluke</name>
    <dbReference type="NCBI Taxonomy" id="6192"/>
    <lineage>
        <taxon>Eukaryota</taxon>
        <taxon>Metazoa</taxon>
        <taxon>Spiralia</taxon>
        <taxon>Lophotrochozoa</taxon>
        <taxon>Platyhelminthes</taxon>
        <taxon>Trematoda</taxon>
        <taxon>Digenea</taxon>
        <taxon>Plagiorchiida</taxon>
        <taxon>Echinostomata</taxon>
        <taxon>Echinostomatoidea</taxon>
        <taxon>Fasciolidae</taxon>
        <taxon>Fasciola</taxon>
    </lineage>
</organism>
<protein>
    <submittedName>
        <fullName evidence="2">Uncharacterized protein</fullName>
    </submittedName>
</protein>
<accession>A0A4E0QZB9</accession>
<dbReference type="AlphaFoldDB" id="A0A4E0QZB9"/>
<comment type="caution">
    <text evidence="2">The sequence shown here is derived from an EMBL/GenBank/DDBJ whole genome shotgun (WGS) entry which is preliminary data.</text>
</comment>
<evidence type="ECO:0000313" key="2">
    <source>
        <dbReference type="EMBL" id="THD18826.1"/>
    </source>
</evidence>
<proteinExistence type="predicted"/>
<keyword evidence="1" id="KW-0812">Transmembrane</keyword>
<feature type="transmembrane region" description="Helical" evidence="1">
    <location>
        <begin position="65"/>
        <end position="83"/>
    </location>
</feature>